<accession>A0ABX6N8J0</accession>
<dbReference type="InterPro" id="IPR040198">
    <property type="entry name" value="Fido_containing"/>
</dbReference>
<dbReference type="SUPFAM" id="SSF140931">
    <property type="entry name" value="Fic-like"/>
    <property type="match status" value="1"/>
</dbReference>
<sequence length="502" mass="55861">MCAQLTTKNATTLDSSLILYSELNSAQIRAVQRQLKAGKLKLVAKGIASNLSDTSWPALLARERIRVVSALFPNSVVSFRSAFNGGLPEQGLLYITYTSNRKVQLPGLQIVAVKGPPPQPGDMPMQGRAIYFPSEARCLLENLSPSRGTFKKAVGREAVESRLLTLCTARGEQALATLREAARSLAQALKLPKEFLVLDSLIGSILKTRLSTLTTTQGRALTAALPYDADRLELFEKLAAALRSQPLKQAEEAACTPEAMIHFAFLESYFSNFIEGTEFDIEEARKIVLFGKPMLSRPKDSHDILGVFRQAVTPAWMHQVLASGIPAETQLRKRHWDQMQERPEVEPGEFKLKRNRAGNTEFVEPQLVRGTLVQGSMLLPTIPAGLARALFTMFLVSEIHPFNDGNGRLARLVMNSELSVVGACRIIIPTLFREEYLDCLRELSREGNPIPFISAMQRIQAWTAAFVYDDLDAVIEKMKRCNAFERSLVQHRLLDPQQDLNN</sequence>
<dbReference type="PROSITE" id="PS51459">
    <property type="entry name" value="FIDO"/>
    <property type="match status" value="1"/>
</dbReference>
<dbReference type="Pfam" id="PF02661">
    <property type="entry name" value="Fic"/>
    <property type="match status" value="1"/>
</dbReference>
<protein>
    <submittedName>
        <fullName evidence="2">Cell filamentation protein Fic</fullName>
    </submittedName>
</protein>
<feature type="domain" description="Fido" evidence="1">
    <location>
        <begin position="326"/>
        <end position="458"/>
    </location>
</feature>
<dbReference type="PANTHER" id="PTHR13504:SF38">
    <property type="entry name" value="FIDO DOMAIN-CONTAINING PROTEIN"/>
    <property type="match status" value="1"/>
</dbReference>
<evidence type="ECO:0000259" key="1">
    <source>
        <dbReference type="PROSITE" id="PS51459"/>
    </source>
</evidence>
<dbReference type="PANTHER" id="PTHR13504">
    <property type="entry name" value="FIDO DOMAIN-CONTAINING PROTEIN DDB_G0283145"/>
    <property type="match status" value="1"/>
</dbReference>
<proteinExistence type="predicted"/>
<name>A0ABX6N8J0_9BURK</name>
<dbReference type="InterPro" id="IPR003812">
    <property type="entry name" value="Fido"/>
</dbReference>
<dbReference type="Proteomes" id="UP000501130">
    <property type="component" value="Chromosome"/>
</dbReference>
<keyword evidence="3" id="KW-1185">Reference proteome</keyword>
<dbReference type="EMBL" id="CP053084">
    <property type="protein sequence ID" value="QJR30700.1"/>
    <property type="molecule type" value="Genomic_DNA"/>
</dbReference>
<reference evidence="2 3" key="1">
    <citation type="submission" date="2020-05" db="EMBL/GenBank/DDBJ databases">
        <title>Compete genome of Limnobacter sp. SAORIC-580.</title>
        <authorList>
            <person name="Song J."/>
            <person name="Cho J.-C."/>
        </authorList>
    </citation>
    <scope>NUCLEOTIDE SEQUENCE [LARGE SCALE GENOMIC DNA]</scope>
    <source>
        <strain evidence="2 3">SAORIC-580</strain>
    </source>
</reference>
<evidence type="ECO:0000313" key="2">
    <source>
        <dbReference type="EMBL" id="QJR30700.1"/>
    </source>
</evidence>
<evidence type="ECO:0000313" key="3">
    <source>
        <dbReference type="Proteomes" id="UP000501130"/>
    </source>
</evidence>
<gene>
    <name evidence="2" type="ORF">HKT17_13835</name>
</gene>
<dbReference type="InterPro" id="IPR036597">
    <property type="entry name" value="Fido-like_dom_sf"/>
</dbReference>
<organism evidence="2 3">
    <name type="scientific">Limnobacter profundi</name>
    <dbReference type="NCBI Taxonomy" id="2732163"/>
    <lineage>
        <taxon>Bacteria</taxon>
        <taxon>Pseudomonadati</taxon>
        <taxon>Pseudomonadota</taxon>
        <taxon>Betaproteobacteria</taxon>
        <taxon>Burkholderiales</taxon>
        <taxon>Burkholderiaceae</taxon>
        <taxon>Limnobacter</taxon>
    </lineage>
</organism>
<dbReference type="Gene3D" id="1.10.3290.10">
    <property type="entry name" value="Fido-like domain"/>
    <property type="match status" value="1"/>
</dbReference>